<keyword evidence="2" id="KW-0614">Plasmid</keyword>
<gene>
    <name evidence="2" type="ORF">IGS68_33210</name>
</gene>
<protein>
    <submittedName>
        <fullName evidence="2">Uncharacterized protein</fullName>
    </submittedName>
</protein>
<geneLocation type="plasmid" evidence="2 3">
    <name>pTT6-2</name>
</geneLocation>
<evidence type="ECO:0000256" key="1">
    <source>
        <dbReference type="SAM" id="MobiDB-lite"/>
    </source>
</evidence>
<feature type="compositionally biased region" description="Basic and acidic residues" evidence="1">
    <location>
        <begin position="1"/>
        <end position="11"/>
    </location>
</feature>
<sequence>MADENRTEDKNQPAGGKPDAGKADGSNQKGGQVNQEVQEEAAEERKEGGYQ</sequence>
<accession>A0ABX7BKA7</accession>
<keyword evidence="3" id="KW-1185">Reference proteome</keyword>
<evidence type="ECO:0000313" key="2">
    <source>
        <dbReference type="EMBL" id="QQP93482.1"/>
    </source>
</evidence>
<dbReference type="RefSeq" id="WP_201083079.1">
    <property type="nucleotide sequence ID" value="NZ_CP067422.1"/>
</dbReference>
<name>A0ABX7BKA7_9PROT</name>
<dbReference type="EMBL" id="CP067422">
    <property type="protein sequence ID" value="QQP93482.1"/>
    <property type="molecule type" value="Genomic_DNA"/>
</dbReference>
<feature type="compositionally biased region" description="Low complexity" evidence="1">
    <location>
        <begin position="13"/>
        <end position="36"/>
    </location>
</feature>
<organism evidence="2 3">
    <name type="scientific">Skermanella cutis</name>
    <dbReference type="NCBI Taxonomy" id="2775420"/>
    <lineage>
        <taxon>Bacteria</taxon>
        <taxon>Pseudomonadati</taxon>
        <taxon>Pseudomonadota</taxon>
        <taxon>Alphaproteobacteria</taxon>
        <taxon>Rhodospirillales</taxon>
        <taxon>Azospirillaceae</taxon>
        <taxon>Skermanella</taxon>
    </lineage>
</organism>
<reference evidence="2" key="1">
    <citation type="submission" date="2021-02" db="EMBL/GenBank/DDBJ databases">
        <title>Skermanella TT6 skin isolate.</title>
        <authorList>
            <person name="Lee K."/>
            <person name="Ganzorig M."/>
        </authorList>
    </citation>
    <scope>NUCLEOTIDE SEQUENCE</scope>
    <source>
        <strain evidence="2">TT6</strain>
    </source>
</reference>
<evidence type="ECO:0000313" key="3">
    <source>
        <dbReference type="Proteomes" id="UP000595197"/>
    </source>
</evidence>
<proteinExistence type="predicted"/>
<dbReference type="Proteomes" id="UP000595197">
    <property type="component" value="Plasmid pTT6-2"/>
</dbReference>
<feature type="region of interest" description="Disordered" evidence="1">
    <location>
        <begin position="1"/>
        <end position="51"/>
    </location>
</feature>